<feature type="non-terminal residue" evidence="2">
    <location>
        <position position="285"/>
    </location>
</feature>
<evidence type="ECO:0000313" key="3">
    <source>
        <dbReference type="Proteomes" id="UP000076962"/>
    </source>
</evidence>
<protein>
    <submittedName>
        <fullName evidence="2">Membrane protein</fullName>
    </submittedName>
</protein>
<keyword evidence="1" id="KW-1133">Transmembrane helix</keyword>
<comment type="caution">
    <text evidence="2">The sequence shown here is derived from an EMBL/GenBank/DDBJ whole genome shotgun (WGS) entry which is preliminary data.</text>
</comment>
<keyword evidence="1" id="KW-0472">Membrane</keyword>
<proteinExistence type="predicted"/>
<dbReference type="Proteomes" id="UP000076962">
    <property type="component" value="Unassembled WGS sequence"/>
</dbReference>
<feature type="transmembrane region" description="Helical" evidence="1">
    <location>
        <begin position="69"/>
        <end position="92"/>
    </location>
</feature>
<evidence type="ECO:0000256" key="1">
    <source>
        <dbReference type="SAM" id="Phobius"/>
    </source>
</evidence>
<dbReference type="AlphaFoldDB" id="A0A176S2E0"/>
<evidence type="ECO:0000313" key="2">
    <source>
        <dbReference type="EMBL" id="OAD22079.1"/>
    </source>
</evidence>
<organism evidence="2 3">
    <name type="scientific">Candidatus Thiomargarita nelsonii</name>
    <dbReference type="NCBI Taxonomy" id="1003181"/>
    <lineage>
        <taxon>Bacteria</taxon>
        <taxon>Pseudomonadati</taxon>
        <taxon>Pseudomonadota</taxon>
        <taxon>Gammaproteobacteria</taxon>
        <taxon>Thiotrichales</taxon>
        <taxon>Thiotrichaceae</taxon>
        <taxon>Thiomargarita</taxon>
    </lineage>
</organism>
<name>A0A176S2E0_9GAMM</name>
<feature type="transmembrane region" description="Helical" evidence="1">
    <location>
        <begin position="152"/>
        <end position="171"/>
    </location>
</feature>
<sequence>MALLETTDSSALSLKQAQQQEQQARREFETTSPMHPNYQVLYGFTFLIMLVGAIVNSFTFVISTVWADYVVPAMSINIALMAFSFLAGHLIWKLFQGNRIYQALSVLFSIIYFIALGFTYLIFAMKFSEQGLSDIAAIIWTLQESFPVDANWALSVVGLIFCVLALIAGMANRSLECGYSNAFRRHQSAQTRLNISIEHHANVIRKYIEPYLAAPNKQYKHLCQMINEYAEQVTAERMTINWYSQIIEEINDSYHYSIRKFRHKIEELSNDSAPAYSSNIEKPFD</sequence>
<dbReference type="EMBL" id="LUTY01001185">
    <property type="protein sequence ID" value="OAD22079.1"/>
    <property type="molecule type" value="Genomic_DNA"/>
</dbReference>
<reference evidence="2 3" key="1">
    <citation type="submission" date="2016-05" db="EMBL/GenBank/DDBJ databases">
        <title>Single-cell genome of chain-forming Candidatus Thiomargarita nelsonii and comparison to other large sulfur-oxidizing bacteria.</title>
        <authorList>
            <person name="Winkel M."/>
            <person name="Salman V."/>
            <person name="Woyke T."/>
            <person name="Schulz-Vogt H."/>
            <person name="Richter M."/>
            <person name="Flood B."/>
            <person name="Bailey J."/>
            <person name="Amann R."/>
            <person name="Mussmann M."/>
        </authorList>
    </citation>
    <scope>NUCLEOTIDE SEQUENCE [LARGE SCALE GENOMIC DNA]</scope>
    <source>
        <strain evidence="2 3">THI036</strain>
    </source>
</reference>
<feature type="transmembrane region" description="Helical" evidence="1">
    <location>
        <begin position="40"/>
        <end position="63"/>
    </location>
</feature>
<accession>A0A176S2E0</accession>
<gene>
    <name evidence="2" type="ORF">THIOM_002137</name>
</gene>
<feature type="transmembrane region" description="Helical" evidence="1">
    <location>
        <begin position="104"/>
        <end position="123"/>
    </location>
</feature>
<keyword evidence="1" id="KW-0812">Transmembrane</keyword>
<keyword evidence="3" id="KW-1185">Reference proteome</keyword>